<dbReference type="HAMAP" id="MF_01008">
    <property type="entry name" value="MraZ"/>
    <property type="match status" value="1"/>
</dbReference>
<keyword evidence="2 7" id="KW-0963">Cytoplasm</keyword>
<dbReference type="GO" id="GO:0005737">
    <property type="term" value="C:cytoplasm"/>
    <property type="evidence" value="ECO:0007669"/>
    <property type="project" value="UniProtKB-UniRule"/>
</dbReference>
<accession>A0A1G1VSS1</accession>
<dbReference type="GO" id="GO:0051301">
    <property type="term" value="P:cell division"/>
    <property type="evidence" value="ECO:0007669"/>
    <property type="project" value="UniProtKB-KW"/>
</dbReference>
<dbReference type="PANTHER" id="PTHR34701:SF1">
    <property type="entry name" value="TRANSCRIPTIONAL REGULATOR MRAZ"/>
    <property type="match status" value="1"/>
</dbReference>
<dbReference type="EMBL" id="MHCJ01000003">
    <property type="protein sequence ID" value="OGY18455.1"/>
    <property type="molecule type" value="Genomic_DNA"/>
</dbReference>
<comment type="caution">
    <text evidence="9">The sequence shown here is derived from an EMBL/GenBank/DDBJ whole genome shotgun (WGS) entry which is preliminary data.</text>
</comment>
<evidence type="ECO:0000256" key="4">
    <source>
        <dbReference type="ARBA" id="ARBA00023015"/>
    </source>
</evidence>
<evidence type="ECO:0000256" key="5">
    <source>
        <dbReference type="ARBA" id="ARBA00023125"/>
    </source>
</evidence>
<dbReference type="SUPFAM" id="SSF89447">
    <property type="entry name" value="AbrB/MazE/MraZ-like"/>
    <property type="match status" value="1"/>
</dbReference>
<evidence type="ECO:0000256" key="1">
    <source>
        <dbReference type="ARBA" id="ARBA00013860"/>
    </source>
</evidence>
<dbReference type="InterPro" id="IPR007159">
    <property type="entry name" value="SpoVT-AbrB_dom"/>
</dbReference>
<evidence type="ECO:0000313" key="9">
    <source>
        <dbReference type="EMBL" id="OGY18455.1"/>
    </source>
</evidence>
<proteinExistence type="inferred from homology"/>
<comment type="subcellular location">
    <subcellularLocation>
        <location evidence="7">Cytoplasm</location>
        <location evidence="7">Nucleoid</location>
    </subcellularLocation>
</comment>
<feature type="domain" description="SpoVT-AbrB" evidence="8">
    <location>
        <begin position="5"/>
        <end position="47"/>
    </location>
</feature>
<evidence type="ECO:0000313" key="10">
    <source>
        <dbReference type="Proteomes" id="UP000179233"/>
    </source>
</evidence>
<keyword evidence="6 7" id="KW-0804">Transcription</keyword>
<comment type="subunit">
    <text evidence="7">Forms oligomers.</text>
</comment>
<feature type="domain" description="SpoVT-AbrB" evidence="8">
    <location>
        <begin position="76"/>
        <end position="119"/>
    </location>
</feature>
<dbReference type="Gene3D" id="3.40.1550.20">
    <property type="entry name" value="Transcriptional regulator MraZ domain"/>
    <property type="match status" value="1"/>
</dbReference>
<dbReference type="InterPro" id="IPR035642">
    <property type="entry name" value="MraZ_N"/>
</dbReference>
<dbReference type="Proteomes" id="UP000179233">
    <property type="component" value="Unassembled WGS sequence"/>
</dbReference>
<dbReference type="GO" id="GO:0003700">
    <property type="term" value="F:DNA-binding transcription factor activity"/>
    <property type="evidence" value="ECO:0007669"/>
    <property type="project" value="UniProtKB-UniRule"/>
</dbReference>
<dbReference type="PANTHER" id="PTHR34701">
    <property type="entry name" value="TRANSCRIPTIONAL REGULATOR MRAZ"/>
    <property type="match status" value="1"/>
</dbReference>
<organism evidence="9 10">
    <name type="scientific">Candidatus Chisholmbacteria bacterium RIFCSPHIGHO2_01_FULL_52_32</name>
    <dbReference type="NCBI Taxonomy" id="1797591"/>
    <lineage>
        <taxon>Bacteria</taxon>
        <taxon>Candidatus Chisholmiibacteriota</taxon>
    </lineage>
</organism>
<dbReference type="InterPro" id="IPR035644">
    <property type="entry name" value="MraZ_C"/>
</dbReference>
<evidence type="ECO:0000259" key="8">
    <source>
        <dbReference type="PROSITE" id="PS51740"/>
    </source>
</evidence>
<dbReference type="Pfam" id="PF02381">
    <property type="entry name" value="MraZ"/>
    <property type="match status" value="2"/>
</dbReference>
<name>A0A1G1VSS1_9BACT</name>
<sequence length="143" mass="16518">MFIGLYYHTLEAKGRLAFPAKFRRNLKKGSVITRGLDGCLFVFPKDEWEKLAQKLRQSPVTRREARAFVRLMTHQACELGFDAQGRTRIPQYLKDFARLAKHVVVAGTLTRVEIWDRETYNQYISEAEKKGGEIAERLSELGI</sequence>
<dbReference type="InterPro" id="IPR020603">
    <property type="entry name" value="MraZ_dom"/>
</dbReference>
<dbReference type="InterPro" id="IPR037914">
    <property type="entry name" value="SpoVT-AbrB_sf"/>
</dbReference>
<gene>
    <name evidence="7" type="primary">mraZ</name>
    <name evidence="9" type="ORF">A2786_03070</name>
</gene>
<dbReference type="GO" id="GO:2000143">
    <property type="term" value="P:negative regulation of DNA-templated transcription initiation"/>
    <property type="evidence" value="ECO:0007669"/>
    <property type="project" value="TreeGrafter"/>
</dbReference>
<reference evidence="9 10" key="1">
    <citation type="journal article" date="2016" name="Nat. Commun.">
        <title>Thousands of microbial genomes shed light on interconnected biogeochemical processes in an aquifer system.</title>
        <authorList>
            <person name="Anantharaman K."/>
            <person name="Brown C.T."/>
            <person name="Hug L.A."/>
            <person name="Sharon I."/>
            <person name="Castelle C.J."/>
            <person name="Probst A.J."/>
            <person name="Thomas B.C."/>
            <person name="Singh A."/>
            <person name="Wilkins M.J."/>
            <person name="Karaoz U."/>
            <person name="Brodie E.L."/>
            <person name="Williams K.H."/>
            <person name="Hubbard S.S."/>
            <person name="Banfield J.F."/>
        </authorList>
    </citation>
    <scope>NUCLEOTIDE SEQUENCE [LARGE SCALE GENOMIC DNA]</scope>
</reference>
<dbReference type="GO" id="GO:0009295">
    <property type="term" value="C:nucleoid"/>
    <property type="evidence" value="ECO:0007669"/>
    <property type="project" value="UniProtKB-SubCell"/>
</dbReference>
<keyword evidence="9" id="KW-0132">Cell division</keyword>
<dbReference type="InterPro" id="IPR038619">
    <property type="entry name" value="MraZ_sf"/>
</dbReference>
<dbReference type="InterPro" id="IPR003444">
    <property type="entry name" value="MraZ"/>
</dbReference>
<dbReference type="PROSITE" id="PS51740">
    <property type="entry name" value="SPOVT_ABRB"/>
    <property type="match status" value="2"/>
</dbReference>
<protein>
    <recommendedName>
        <fullName evidence="1 7">Transcriptional regulator MraZ</fullName>
    </recommendedName>
</protein>
<dbReference type="CDD" id="cd16321">
    <property type="entry name" value="MraZ_C"/>
    <property type="match status" value="1"/>
</dbReference>
<keyword evidence="9" id="KW-0131">Cell cycle</keyword>
<evidence type="ECO:0000256" key="7">
    <source>
        <dbReference type="HAMAP-Rule" id="MF_01008"/>
    </source>
</evidence>
<keyword evidence="3" id="KW-0677">Repeat</keyword>
<evidence type="ECO:0000256" key="6">
    <source>
        <dbReference type="ARBA" id="ARBA00023163"/>
    </source>
</evidence>
<comment type="similarity">
    <text evidence="7">Belongs to the MraZ family.</text>
</comment>
<evidence type="ECO:0000256" key="2">
    <source>
        <dbReference type="ARBA" id="ARBA00022490"/>
    </source>
</evidence>
<dbReference type="CDD" id="cd16320">
    <property type="entry name" value="MraZ_N"/>
    <property type="match status" value="1"/>
</dbReference>
<keyword evidence="5 7" id="KW-0238">DNA-binding</keyword>
<dbReference type="GO" id="GO:0000976">
    <property type="term" value="F:transcription cis-regulatory region binding"/>
    <property type="evidence" value="ECO:0007669"/>
    <property type="project" value="TreeGrafter"/>
</dbReference>
<dbReference type="NCBIfam" id="TIGR00242">
    <property type="entry name" value="division/cell wall cluster transcriptional repressor MraZ"/>
    <property type="match status" value="1"/>
</dbReference>
<evidence type="ECO:0000256" key="3">
    <source>
        <dbReference type="ARBA" id="ARBA00022737"/>
    </source>
</evidence>
<keyword evidence="4 7" id="KW-0805">Transcription regulation</keyword>
<dbReference type="AlphaFoldDB" id="A0A1G1VSS1"/>